<protein>
    <submittedName>
        <fullName evidence="3">Uncharacterized protein</fullName>
    </submittedName>
</protein>
<dbReference type="AlphaFoldDB" id="A0AAV3FWZ3"/>
<dbReference type="Proteomes" id="UP000004423">
    <property type="component" value="Unassembled WGS sequence"/>
</dbReference>
<sequence>MNYLKENIVKKKLVLATALLTVGVATNVKAEEMNSSSESETSQVSQVETEETLKWERDPRQQKVIDDNGNEVLVSMDSQENKITIALPTGWAFWLEKDNINYNPLSINDKKQEEYLKANEIDSNNKTNGEYRIPKAKNTSPKIITYKNEEKDTQQLSAVYNDNQGTSPLLVKITVAPPTFPSTLAVRFKSDDGFLAGSTFFRDSQTIEEKKKKAEIQKQIEEEREPEAQDALIETTVSESRGLLSKGSADSRNQKGTEQQSTADNQNERNNSKQAEIPNSNQETGTSSTDWKTRFSRAWSTFTKYINPVNWFNWWK</sequence>
<reference evidence="3 4" key="1">
    <citation type="journal article" date="2012" name="PLoS ONE">
        <title>Gene Repertoire Evolution of Streptococcus pyogenes Inferred from Phylogenomic Analysis with Streptococcus canis and Streptococcus dysgalactiae.</title>
        <authorList>
            <person name="Lefebure T."/>
            <person name="Richards V.P."/>
            <person name="Lang P."/>
            <person name="Pavinski-Bitar P."/>
            <person name="Stanhope M.J."/>
        </authorList>
    </citation>
    <scope>NUCLEOTIDE SEQUENCE [LARGE SCALE GENOMIC DNA]</scope>
    <source>
        <strain evidence="3 4">FSL Z3-227</strain>
    </source>
</reference>
<evidence type="ECO:0000313" key="3">
    <source>
        <dbReference type="EMBL" id="EIQ82937.1"/>
    </source>
</evidence>
<organism evidence="3 4">
    <name type="scientific">Streptococcus canis FSL Z3-227</name>
    <dbReference type="NCBI Taxonomy" id="482234"/>
    <lineage>
        <taxon>Bacteria</taxon>
        <taxon>Bacillati</taxon>
        <taxon>Bacillota</taxon>
        <taxon>Bacilli</taxon>
        <taxon>Lactobacillales</taxon>
        <taxon>Streptococcaceae</taxon>
        <taxon>Streptococcus</taxon>
    </lineage>
</organism>
<dbReference type="EMBL" id="AIDX01000001">
    <property type="protein sequence ID" value="EIQ82937.1"/>
    <property type="molecule type" value="Genomic_DNA"/>
</dbReference>
<feature type="signal peptide" evidence="2">
    <location>
        <begin position="1"/>
        <end position="30"/>
    </location>
</feature>
<accession>A0AAV3FWZ3</accession>
<name>A0AAV3FWZ3_STRCB</name>
<feature type="compositionally biased region" description="Polar residues" evidence="1">
    <location>
        <begin position="272"/>
        <end position="290"/>
    </location>
</feature>
<comment type="caution">
    <text evidence="3">The sequence shown here is derived from an EMBL/GenBank/DDBJ whole genome shotgun (WGS) entry which is preliminary data.</text>
</comment>
<evidence type="ECO:0000256" key="2">
    <source>
        <dbReference type="SAM" id="SignalP"/>
    </source>
</evidence>
<feature type="compositionally biased region" description="Polar residues" evidence="1">
    <location>
        <begin position="248"/>
        <end position="265"/>
    </location>
</feature>
<evidence type="ECO:0000313" key="4">
    <source>
        <dbReference type="Proteomes" id="UP000004423"/>
    </source>
</evidence>
<proteinExistence type="predicted"/>
<feature type="region of interest" description="Disordered" evidence="1">
    <location>
        <begin position="236"/>
        <end position="292"/>
    </location>
</feature>
<keyword evidence="2" id="KW-0732">Signal</keyword>
<feature type="chain" id="PRO_5043405219" evidence="2">
    <location>
        <begin position="31"/>
        <end position="316"/>
    </location>
</feature>
<feature type="compositionally biased region" description="Low complexity" evidence="1">
    <location>
        <begin position="35"/>
        <end position="47"/>
    </location>
</feature>
<feature type="region of interest" description="Disordered" evidence="1">
    <location>
        <begin position="31"/>
        <end position="56"/>
    </location>
</feature>
<evidence type="ECO:0000256" key="1">
    <source>
        <dbReference type="SAM" id="MobiDB-lite"/>
    </source>
</evidence>
<gene>
    <name evidence="3" type="ORF">SCAZ3_11260</name>
</gene>